<dbReference type="PANTHER" id="PTHR45947:SF13">
    <property type="entry name" value="TRANSFERASE"/>
    <property type="match status" value="1"/>
</dbReference>
<dbReference type="Pfam" id="PF13439">
    <property type="entry name" value="Glyco_transf_4"/>
    <property type="match status" value="1"/>
</dbReference>
<dbReference type="EMBL" id="BRVS01000005">
    <property type="protein sequence ID" value="GLB66895.1"/>
    <property type="molecule type" value="Genomic_DNA"/>
</dbReference>
<feature type="region of interest" description="Disordered" evidence="3">
    <location>
        <begin position="20"/>
        <end position="41"/>
    </location>
</feature>
<name>A0ABQ5MT31_9MICC</name>
<dbReference type="Proteomes" id="UP001209654">
    <property type="component" value="Unassembled WGS sequence"/>
</dbReference>
<comment type="caution">
    <text evidence="5">The sequence shown here is derived from an EMBL/GenBank/DDBJ whole genome shotgun (WGS) entry which is preliminary data.</text>
</comment>
<reference evidence="5 6" key="1">
    <citation type="journal article" date="2023" name="Int. J. Syst. Evol. Microbiol.">
        <title>Arthrobacter mangrovi sp. nov., an actinobacterium isolated from the rhizosphere of a mangrove.</title>
        <authorList>
            <person name="Hamada M."/>
            <person name="Saitou S."/>
            <person name="Enomoto N."/>
            <person name="Nanri K."/>
            <person name="Hidaka K."/>
            <person name="Miura T."/>
            <person name="Tamura T."/>
        </authorList>
    </citation>
    <scope>NUCLEOTIDE SEQUENCE [LARGE SCALE GENOMIC DNA]</scope>
    <source>
        <strain evidence="5 6">NBRC 112813</strain>
    </source>
</reference>
<proteinExistence type="predicted"/>
<evidence type="ECO:0000256" key="2">
    <source>
        <dbReference type="ARBA" id="ARBA00022679"/>
    </source>
</evidence>
<keyword evidence="1" id="KW-0328">Glycosyltransferase</keyword>
<evidence type="ECO:0000256" key="1">
    <source>
        <dbReference type="ARBA" id="ARBA00022676"/>
    </source>
</evidence>
<protein>
    <recommendedName>
        <fullName evidence="4">Glycosyltransferase subfamily 4-like N-terminal domain-containing protein</fullName>
    </recommendedName>
</protein>
<dbReference type="Gene3D" id="3.40.50.2000">
    <property type="entry name" value="Glycogen Phosphorylase B"/>
    <property type="match status" value="2"/>
</dbReference>
<keyword evidence="6" id="KW-1185">Reference proteome</keyword>
<dbReference type="InterPro" id="IPR028098">
    <property type="entry name" value="Glyco_trans_4-like_N"/>
</dbReference>
<feature type="domain" description="Glycosyltransferase subfamily 4-like N-terminal" evidence="4">
    <location>
        <begin position="90"/>
        <end position="245"/>
    </location>
</feature>
<keyword evidence="2" id="KW-0808">Transferase</keyword>
<gene>
    <name evidence="5" type="ORF">AHIS1636_13340</name>
</gene>
<evidence type="ECO:0000313" key="6">
    <source>
        <dbReference type="Proteomes" id="UP001209654"/>
    </source>
</evidence>
<evidence type="ECO:0000259" key="4">
    <source>
        <dbReference type="Pfam" id="PF13439"/>
    </source>
</evidence>
<dbReference type="SUPFAM" id="SSF53756">
    <property type="entry name" value="UDP-Glycosyltransferase/glycogen phosphorylase"/>
    <property type="match status" value="1"/>
</dbReference>
<accession>A0ABQ5MT31</accession>
<evidence type="ECO:0000256" key="3">
    <source>
        <dbReference type="SAM" id="MobiDB-lite"/>
    </source>
</evidence>
<organism evidence="5 6">
    <name type="scientific">Arthrobacter mangrovi</name>
    <dbReference type="NCBI Taxonomy" id="2966350"/>
    <lineage>
        <taxon>Bacteria</taxon>
        <taxon>Bacillati</taxon>
        <taxon>Actinomycetota</taxon>
        <taxon>Actinomycetes</taxon>
        <taxon>Micrococcales</taxon>
        <taxon>Micrococcaceae</taxon>
        <taxon>Arthrobacter</taxon>
    </lineage>
</organism>
<dbReference type="InterPro" id="IPR050194">
    <property type="entry name" value="Glycosyltransferase_grp1"/>
</dbReference>
<sequence length="440" mass="47864">MHKIRGAAIMSFVCRGSGQLPGSGGRDAVEPGQAYRPGTNGKPKVARLGLLCPPRPDSRARREPVRMHVKIAITKSTLRIPPTYFAVAHAEHLKGSHDFRVFTLVAEIQDKSITVPITDFVPGQLLGFRRRELVMPAFMPAMTLAVRRYKPDIVHQHFGTWSRPAVEAARLSGTPLITTLHGSDVVSLANPADTMMAKWHHRNVLAASAQSQRLLAVSNYLAGRATALGMDADKIEVHYQGVDTDYFAPGAREERETPIVLFVGTLNTQKGIRDLIDASLAVWRKARHRLVVIGDGPLRDAVKEQAASHPHIDFLGRLDREAIRGWMQKAHVLVAPSQEAGGAREAAGLVVLEAQACGTPVLAYRSGGIPEMLDDGTTGLLAGEADYSQLRDGLLELLSLGDAGYQDMRGAARRFVVENRSLAVSAEQLDAHYRMVGARA</sequence>
<evidence type="ECO:0000313" key="5">
    <source>
        <dbReference type="EMBL" id="GLB66895.1"/>
    </source>
</evidence>
<dbReference type="PANTHER" id="PTHR45947">
    <property type="entry name" value="SULFOQUINOVOSYL TRANSFERASE SQD2"/>
    <property type="match status" value="1"/>
</dbReference>
<dbReference type="Pfam" id="PF13692">
    <property type="entry name" value="Glyco_trans_1_4"/>
    <property type="match status" value="1"/>
</dbReference>